<dbReference type="PROSITE" id="PS51787">
    <property type="entry name" value="LON_N"/>
    <property type="match status" value="1"/>
</dbReference>
<dbReference type="InterPro" id="IPR017907">
    <property type="entry name" value="Znf_RING_CS"/>
</dbReference>
<dbReference type="Gene3D" id="2.30.130.40">
    <property type="entry name" value="LON domain-like"/>
    <property type="match status" value="1"/>
</dbReference>
<dbReference type="SUPFAM" id="SSF48452">
    <property type="entry name" value="TPR-like"/>
    <property type="match status" value="1"/>
</dbReference>
<evidence type="ECO:0000256" key="3">
    <source>
        <dbReference type="ARBA" id="ARBA00022771"/>
    </source>
</evidence>
<dbReference type="SMART" id="SM00028">
    <property type="entry name" value="TPR"/>
    <property type="match status" value="4"/>
</dbReference>
<evidence type="ECO:0000256" key="5">
    <source>
        <dbReference type="ARBA" id="ARBA00022833"/>
    </source>
</evidence>
<dbReference type="InterPro" id="IPR003111">
    <property type="entry name" value="Lon_prtase_N"/>
</dbReference>
<proteinExistence type="predicted"/>
<evidence type="ECO:0000256" key="1">
    <source>
        <dbReference type="ARBA" id="ARBA00022679"/>
    </source>
</evidence>
<dbReference type="PANTHER" id="PTHR23327">
    <property type="entry name" value="RING FINGER PROTEIN 127"/>
    <property type="match status" value="1"/>
</dbReference>
<dbReference type="PANTHER" id="PTHR23327:SF41">
    <property type="entry name" value="LON PEPTIDASE N-TERMINAL DOMAIN AND RING FINGER PROTEIN 3"/>
    <property type="match status" value="1"/>
</dbReference>
<name>A0AAV3A9P4_PYXAD</name>
<dbReference type="Pfam" id="PF00097">
    <property type="entry name" value="zf-C3HC4"/>
    <property type="match status" value="1"/>
</dbReference>
<evidence type="ECO:0008006" key="12">
    <source>
        <dbReference type="Google" id="ProtNLM"/>
    </source>
</evidence>
<dbReference type="GO" id="GO:0061630">
    <property type="term" value="F:ubiquitin protein ligase activity"/>
    <property type="evidence" value="ECO:0007669"/>
    <property type="project" value="TreeGrafter"/>
</dbReference>
<dbReference type="AlphaFoldDB" id="A0AAV3A9P4"/>
<dbReference type="Pfam" id="PF02190">
    <property type="entry name" value="LON_substr_bdg"/>
    <property type="match status" value="1"/>
</dbReference>
<dbReference type="CDD" id="cd16514">
    <property type="entry name" value="RING-HC_LONFs_rpt2"/>
    <property type="match status" value="1"/>
</dbReference>
<evidence type="ECO:0000313" key="10">
    <source>
        <dbReference type="EMBL" id="DBA20972.1"/>
    </source>
</evidence>
<keyword evidence="5" id="KW-0862">Zinc</keyword>
<dbReference type="CDD" id="cd16513">
    <property type="entry name" value="RING-HC_LONFs_rpt1"/>
    <property type="match status" value="1"/>
</dbReference>
<evidence type="ECO:0000259" key="8">
    <source>
        <dbReference type="PROSITE" id="PS50089"/>
    </source>
</evidence>
<dbReference type="InterPro" id="IPR013083">
    <property type="entry name" value="Znf_RING/FYVE/PHD"/>
</dbReference>
<dbReference type="InterPro" id="IPR015947">
    <property type="entry name" value="PUA-like_sf"/>
</dbReference>
<accession>A0AAV3A9P4</accession>
<dbReference type="Pfam" id="PF13923">
    <property type="entry name" value="zf-C3HC4_2"/>
    <property type="match status" value="1"/>
</dbReference>
<dbReference type="SUPFAM" id="SSF57850">
    <property type="entry name" value="RING/U-box"/>
    <property type="match status" value="2"/>
</dbReference>
<dbReference type="InterPro" id="IPR046336">
    <property type="entry name" value="Lon_prtase_N_sf"/>
</dbReference>
<dbReference type="InterPro" id="IPR019734">
    <property type="entry name" value="TPR_rpt"/>
</dbReference>
<dbReference type="SMART" id="SM00184">
    <property type="entry name" value="RING"/>
    <property type="match status" value="2"/>
</dbReference>
<dbReference type="SUPFAM" id="SSF88697">
    <property type="entry name" value="PUA domain-like"/>
    <property type="match status" value="1"/>
</dbReference>
<sequence length="733" mass="83355">MGTQEADSSLMLEFAAQAFQAKNFQLACEIYERQLQEQQAGVVDWGLLLKRAECLACSGKLHDAFDLYQKAAAQKKLCAEQLETLVSCLAEQMKSREAPLQSLQGAKWGILTCKECQGFLYEPVSLPCGHTFCRKCLDASPCKVCRATLQEGTEQHYRINVVLSNVISKWFPYEVQAGRLTHDASTLITDNRLEEALDKYNEAIKLVPLDHLLYSNRSMVYLNLKSYELALLDAETACKLQPPWLNGHLRKAQALTHLGKYEDALKEFLFCLVLDSRNKTAKSEAQKLLINILSPGHSQGDFPDLRHMMSHPSRLKGSLIGSDTNSNTQRIYRASMEYKKNIIFPEQNIPTGCNTVRKSLQTLENMKDGHNRDTPSSEECLKTSLICNTLKRKLCKVDASDDFTSPEMSSKLPKTDVSVNDSVNKDLPDSSPVDSSDLECSLCMRLLYEPVTTPCGHTYCLKCLERCLDHNPKCPLCKEDLCEYLAIRKFCKTEVMEDLIAKYFPEELKERKIINEEEIAELSNLNKNVPIFVCTMAYPTVPCPLHIFEPCYRLMIRRCMETGTKQFGMCIGDSVKGFADYGCMLEIRNVEFFADGRSVVDSIGKRRFKVIRHSQRDGYNTADIEYIEDEKLTEEEYAELCALHDAVYDQAYNWFSTLKVALKTRILSHFGPMPAKDSNLQVNPNGPAWCWWILAVLPLESRAQLPFLAMTSLKDRLTSIRRVLVFMCRTRTR</sequence>
<keyword evidence="1" id="KW-0808">Transferase</keyword>
<evidence type="ECO:0000256" key="2">
    <source>
        <dbReference type="ARBA" id="ARBA00022723"/>
    </source>
</evidence>
<evidence type="ECO:0000256" key="7">
    <source>
        <dbReference type="SAM" id="MobiDB-lite"/>
    </source>
</evidence>
<feature type="domain" description="RING-type" evidence="8">
    <location>
        <begin position="113"/>
        <end position="146"/>
    </location>
</feature>
<feature type="domain" description="RING-type" evidence="8">
    <location>
        <begin position="440"/>
        <end position="478"/>
    </location>
</feature>
<gene>
    <name evidence="10" type="ORF">GDO54_017700</name>
</gene>
<dbReference type="EMBL" id="DYDO01000007">
    <property type="protein sequence ID" value="DBA20972.1"/>
    <property type="molecule type" value="Genomic_DNA"/>
</dbReference>
<protein>
    <recommendedName>
        <fullName evidence="12">LON peptidase N-terminal domain and RING finger protein 3</fullName>
    </recommendedName>
</protein>
<evidence type="ECO:0000256" key="4">
    <source>
        <dbReference type="ARBA" id="ARBA00022786"/>
    </source>
</evidence>
<dbReference type="InterPro" id="IPR018957">
    <property type="entry name" value="Znf_C3HC4_RING-type"/>
</dbReference>
<comment type="caution">
    <text evidence="10">The sequence shown here is derived from an EMBL/GenBank/DDBJ whole genome shotgun (WGS) entry which is preliminary data.</text>
</comment>
<dbReference type="Gene3D" id="1.25.40.10">
    <property type="entry name" value="Tetratricopeptide repeat domain"/>
    <property type="match status" value="1"/>
</dbReference>
<dbReference type="Proteomes" id="UP001181693">
    <property type="component" value="Unassembled WGS sequence"/>
</dbReference>
<feature type="region of interest" description="Disordered" evidence="7">
    <location>
        <begin position="402"/>
        <end position="432"/>
    </location>
</feature>
<dbReference type="PROSITE" id="PS00518">
    <property type="entry name" value="ZF_RING_1"/>
    <property type="match status" value="2"/>
</dbReference>
<dbReference type="Gene3D" id="3.30.40.10">
    <property type="entry name" value="Zinc/RING finger domain, C3HC4 (zinc finger)"/>
    <property type="match status" value="2"/>
</dbReference>
<dbReference type="InterPro" id="IPR011990">
    <property type="entry name" value="TPR-like_helical_dom_sf"/>
</dbReference>
<feature type="domain" description="Lon N-terminal" evidence="9">
    <location>
        <begin position="519"/>
        <end position="728"/>
    </location>
</feature>
<keyword evidence="11" id="KW-1185">Reference proteome</keyword>
<dbReference type="GO" id="GO:0005737">
    <property type="term" value="C:cytoplasm"/>
    <property type="evidence" value="ECO:0007669"/>
    <property type="project" value="UniProtKB-ARBA"/>
</dbReference>
<reference evidence="10" key="1">
    <citation type="thesis" date="2020" institute="ProQuest LLC" country="789 East Eisenhower Parkway, Ann Arbor, MI, USA">
        <title>Comparative Genomics and Chromosome Evolution.</title>
        <authorList>
            <person name="Mudd A.B."/>
        </authorList>
    </citation>
    <scope>NUCLEOTIDE SEQUENCE</scope>
    <source>
        <strain evidence="10">1538</strain>
        <tissue evidence="10">Blood</tissue>
    </source>
</reference>
<dbReference type="PROSITE" id="PS50089">
    <property type="entry name" value="ZF_RING_2"/>
    <property type="match status" value="2"/>
</dbReference>
<organism evidence="10 11">
    <name type="scientific">Pyxicephalus adspersus</name>
    <name type="common">African bullfrog</name>
    <dbReference type="NCBI Taxonomy" id="30357"/>
    <lineage>
        <taxon>Eukaryota</taxon>
        <taxon>Metazoa</taxon>
        <taxon>Chordata</taxon>
        <taxon>Craniata</taxon>
        <taxon>Vertebrata</taxon>
        <taxon>Euteleostomi</taxon>
        <taxon>Amphibia</taxon>
        <taxon>Batrachia</taxon>
        <taxon>Anura</taxon>
        <taxon>Neobatrachia</taxon>
        <taxon>Ranoidea</taxon>
        <taxon>Pyxicephalidae</taxon>
        <taxon>Pyxicephalinae</taxon>
        <taxon>Pyxicephalus</taxon>
    </lineage>
</organism>
<dbReference type="SMART" id="SM00464">
    <property type="entry name" value="LON"/>
    <property type="match status" value="1"/>
</dbReference>
<evidence type="ECO:0000256" key="6">
    <source>
        <dbReference type="PROSITE-ProRule" id="PRU00175"/>
    </source>
</evidence>
<dbReference type="InterPro" id="IPR001841">
    <property type="entry name" value="Znf_RING"/>
</dbReference>
<dbReference type="GO" id="GO:0008270">
    <property type="term" value="F:zinc ion binding"/>
    <property type="evidence" value="ECO:0007669"/>
    <property type="project" value="UniProtKB-KW"/>
</dbReference>
<evidence type="ECO:0000259" key="9">
    <source>
        <dbReference type="PROSITE" id="PS51787"/>
    </source>
</evidence>
<keyword evidence="2" id="KW-0479">Metal-binding</keyword>
<evidence type="ECO:0000313" key="11">
    <source>
        <dbReference type="Proteomes" id="UP001181693"/>
    </source>
</evidence>
<keyword evidence="4" id="KW-0833">Ubl conjugation pathway</keyword>
<keyword evidence="3 6" id="KW-0863">Zinc-finger</keyword>